<evidence type="ECO:0000313" key="1">
    <source>
        <dbReference type="EMBL" id="KAK0732167.1"/>
    </source>
</evidence>
<proteinExistence type="predicted"/>
<accession>A0AA40BDB0</accession>
<keyword evidence="2" id="KW-1185">Reference proteome</keyword>
<sequence>MGARESRKAPNSYLALIALSVLLVPFSAFLHAASVLLEWLSPTEAHRQACRGRDGFQQRTVLVTGVGTAKGLALARAFHLCGHRVIGADFEPDSSSSPSPARFSRCLAHFHRLPIPSSSPPCAKYSKAVLDLIRTHATTLWVPAGPFPHHDAHARDLITRAHPSCAVAHLPAPTAVALTPCRSFLALAMHHNLRVPLTHTITDRRDIYRHLTDILLNPSSRRSRFLLRPATSDAASYRPDAPRGVLIPETPTARDALFARLPVSPAAPWVLQEGVAARRRVRAHALVVAGEVRVFVASPAGGRCCAALPPAGGEEVGGAMLRFAQELARRVGGPRVSGHVGLEFLVGDGGCGERVWAAECRVGVDAAVVLLSGPGREMREMVAAYLAIPAAGKEGRHGVVAADEGGVQVVTPPEGVAPRYWAGCDLAELVFLPFWQLLCFRMSFVSYSEHVLAFCYCFWNWKEAMFTTWDPVPFFVLYHVTLPSIIWASWRGGTEMDSNVAALFRQ</sequence>
<comment type="caution">
    <text evidence="1">The sequence shown here is derived from an EMBL/GenBank/DDBJ whole genome shotgun (WGS) entry which is preliminary data.</text>
</comment>
<dbReference type="EMBL" id="JAUKUA010000001">
    <property type="protein sequence ID" value="KAK0732167.1"/>
    <property type="molecule type" value="Genomic_DNA"/>
</dbReference>
<protein>
    <submittedName>
        <fullName evidence="1">Uncharacterized protein</fullName>
    </submittedName>
</protein>
<evidence type="ECO:0000313" key="2">
    <source>
        <dbReference type="Proteomes" id="UP001172102"/>
    </source>
</evidence>
<dbReference type="Proteomes" id="UP001172102">
    <property type="component" value="Unassembled WGS sequence"/>
</dbReference>
<name>A0AA40BDB0_9PEZI</name>
<dbReference type="AlphaFoldDB" id="A0AA40BDB0"/>
<reference evidence="1" key="1">
    <citation type="submission" date="2023-06" db="EMBL/GenBank/DDBJ databases">
        <title>Genome-scale phylogeny and comparative genomics of the fungal order Sordariales.</title>
        <authorList>
            <consortium name="Lawrence Berkeley National Laboratory"/>
            <person name="Hensen N."/>
            <person name="Bonometti L."/>
            <person name="Westerberg I."/>
            <person name="Brannstrom I.O."/>
            <person name="Guillou S."/>
            <person name="Cros-Aarteil S."/>
            <person name="Calhoun S."/>
            <person name="Haridas S."/>
            <person name="Kuo A."/>
            <person name="Mondo S."/>
            <person name="Pangilinan J."/>
            <person name="Riley R."/>
            <person name="Labutti K."/>
            <person name="Andreopoulos B."/>
            <person name="Lipzen A."/>
            <person name="Chen C."/>
            <person name="Yanf M."/>
            <person name="Daum C."/>
            <person name="Ng V."/>
            <person name="Clum A."/>
            <person name="Steindorff A."/>
            <person name="Ohm R."/>
            <person name="Martin F."/>
            <person name="Silar P."/>
            <person name="Natvig D."/>
            <person name="Lalanne C."/>
            <person name="Gautier V."/>
            <person name="Ament-Velasquez S.L."/>
            <person name="Kruys A."/>
            <person name="Hutchinson M.I."/>
            <person name="Powell A.J."/>
            <person name="Barry K."/>
            <person name="Miller A.N."/>
            <person name="Grigoriev I.V."/>
            <person name="Debuchy R."/>
            <person name="Gladieux P."/>
            <person name="Thoren M.H."/>
            <person name="Johannesson H."/>
        </authorList>
    </citation>
    <scope>NUCLEOTIDE SEQUENCE</scope>
    <source>
        <strain evidence="1">SMH4607-1</strain>
    </source>
</reference>
<gene>
    <name evidence="1" type="ORF">B0H67DRAFT_640466</name>
</gene>
<organism evidence="1 2">
    <name type="scientific">Lasiosphaeris hirsuta</name>
    <dbReference type="NCBI Taxonomy" id="260670"/>
    <lineage>
        <taxon>Eukaryota</taxon>
        <taxon>Fungi</taxon>
        <taxon>Dikarya</taxon>
        <taxon>Ascomycota</taxon>
        <taxon>Pezizomycotina</taxon>
        <taxon>Sordariomycetes</taxon>
        <taxon>Sordariomycetidae</taxon>
        <taxon>Sordariales</taxon>
        <taxon>Lasiosphaeriaceae</taxon>
        <taxon>Lasiosphaeris</taxon>
    </lineage>
</organism>